<evidence type="ECO:0000256" key="1">
    <source>
        <dbReference type="ARBA" id="ARBA00023015"/>
    </source>
</evidence>
<reference evidence="5 6" key="1">
    <citation type="submission" date="2020-08" db="EMBL/GenBank/DDBJ databases">
        <title>Genome sequence of Erysipelothrix inopinata DSM 15511T.</title>
        <authorList>
            <person name="Hyun D.-W."/>
            <person name="Bae J.-W."/>
        </authorList>
    </citation>
    <scope>NUCLEOTIDE SEQUENCE [LARGE SCALE GENOMIC DNA]</scope>
    <source>
        <strain evidence="5 6">DSM 15511</strain>
    </source>
</reference>
<gene>
    <name evidence="5" type="ORF">H9L01_09190</name>
</gene>
<dbReference type="GO" id="GO:0003677">
    <property type="term" value="F:DNA binding"/>
    <property type="evidence" value="ECO:0007669"/>
    <property type="project" value="UniProtKB-KW"/>
</dbReference>
<evidence type="ECO:0000256" key="2">
    <source>
        <dbReference type="ARBA" id="ARBA00023125"/>
    </source>
</evidence>
<dbReference type="Proteomes" id="UP000515928">
    <property type="component" value="Chromosome"/>
</dbReference>
<dbReference type="CDD" id="cd00090">
    <property type="entry name" value="HTH_ARSR"/>
    <property type="match status" value="1"/>
</dbReference>
<keyword evidence="3" id="KW-0804">Transcription</keyword>
<evidence type="ECO:0000313" key="5">
    <source>
        <dbReference type="EMBL" id="QNN60532.1"/>
    </source>
</evidence>
<name>A0A7G9RY57_9FIRM</name>
<dbReference type="PANTHER" id="PTHR33204">
    <property type="entry name" value="TRANSCRIPTIONAL REGULATOR, MARR FAMILY"/>
    <property type="match status" value="1"/>
</dbReference>
<protein>
    <submittedName>
        <fullName evidence="5">Helix-turn-helix transcriptional regulator</fullName>
    </submittedName>
</protein>
<keyword evidence="1" id="KW-0805">Transcription regulation</keyword>
<evidence type="ECO:0000313" key="6">
    <source>
        <dbReference type="Proteomes" id="UP000515928"/>
    </source>
</evidence>
<dbReference type="EMBL" id="CP060715">
    <property type="protein sequence ID" value="QNN60532.1"/>
    <property type="molecule type" value="Genomic_DNA"/>
</dbReference>
<keyword evidence="2" id="KW-0238">DNA-binding</keyword>
<evidence type="ECO:0000259" key="4">
    <source>
        <dbReference type="PROSITE" id="PS51118"/>
    </source>
</evidence>
<dbReference type="InterPro" id="IPR036388">
    <property type="entry name" value="WH-like_DNA-bd_sf"/>
</dbReference>
<dbReference type="AlphaFoldDB" id="A0A7G9RY57"/>
<keyword evidence="6" id="KW-1185">Reference proteome</keyword>
<dbReference type="Pfam" id="PF01638">
    <property type="entry name" value="HxlR"/>
    <property type="match status" value="1"/>
</dbReference>
<dbReference type="SUPFAM" id="SSF46785">
    <property type="entry name" value="Winged helix' DNA-binding domain"/>
    <property type="match status" value="1"/>
</dbReference>
<dbReference type="KEGG" id="eio:H9L01_09190"/>
<dbReference type="InterPro" id="IPR036390">
    <property type="entry name" value="WH_DNA-bd_sf"/>
</dbReference>
<dbReference type="RefSeq" id="WP_187533660.1">
    <property type="nucleotide sequence ID" value="NZ_CBCSHU010000010.1"/>
</dbReference>
<dbReference type="PANTHER" id="PTHR33204:SF29">
    <property type="entry name" value="TRANSCRIPTIONAL REGULATOR"/>
    <property type="match status" value="1"/>
</dbReference>
<proteinExistence type="predicted"/>
<dbReference type="InterPro" id="IPR011991">
    <property type="entry name" value="ArsR-like_HTH"/>
</dbReference>
<evidence type="ECO:0000256" key="3">
    <source>
        <dbReference type="ARBA" id="ARBA00023163"/>
    </source>
</evidence>
<sequence length="110" mass="12578">MKKVENVVFCKVDDALSILSGKWKASILLTLIYQGPMRYGELKRALPNITPKMLSSQLKELEDEGLILREEFAEIPPKVIYSMTDYGMSIEPILSQLHDWGINHITRNSQ</sequence>
<dbReference type="InterPro" id="IPR002577">
    <property type="entry name" value="HTH_HxlR"/>
</dbReference>
<dbReference type="Gene3D" id="1.10.10.10">
    <property type="entry name" value="Winged helix-like DNA-binding domain superfamily/Winged helix DNA-binding domain"/>
    <property type="match status" value="1"/>
</dbReference>
<accession>A0A7G9RY57</accession>
<dbReference type="PROSITE" id="PS51118">
    <property type="entry name" value="HTH_HXLR"/>
    <property type="match status" value="1"/>
</dbReference>
<organism evidence="5 6">
    <name type="scientific">Erysipelothrix inopinata</name>
    <dbReference type="NCBI Taxonomy" id="225084"/>
    <lineage>
        <taxon>Bacteria</taxon>
        <taxon>Bacillati</taxon>
        <taxon>Bacillota</taxon>
        <taxon>Erysipelotrichia</taxon>
        <taxon>Erysipelotrichales</taxon>
        <taxon>Erysipelotrichaceae</taxon>
        <taxon>Erysipelothrix</taxon>
    </lineage>
</organism>
<feature type="domain" description="HTH hxlR-type" evidence="4">
    <location>
        <begin position="10"/>
        <end position="109"/>
    </location>
</feature>